<feature type="coiled-coil region" evidence="1">
    <location>
        <begin position="225"/>
        <end position="255"/>
    </location>
</feature>
<keyword evidence="4" id="KW-1185">Reference proteome</keyword>
<feature type="compositionally biased region" description="Low complexity" evidence="2">
    <location>
        <begin position="469"/>
        <end position="478"/>
    </location>
</feature>
<proteinExistence type="predicted"/>
<dbReference type="Proteomes" id="UP000887567">
    <property type="component" value="Unplaced"/>
</dbReference>
<feature type="region of interest" description="Disordered" evidence="2">
    <location>
        <begin position="275"/>
        <end position="356"/>
    </location>
</feature>
<reference evidence="3" key="1">
    <citation type="submission" date="2022-11" db="UniProtKB">
        <authorList>
            <consortium name="EnsemblMetazoa"/>
        </authorList>
    </citation>
    <scope>IDENTIFICATION</scope>
</reference>
<name>A0A913XFY8_EXADI</name>
<dbReference type="KEGG" id="epa:110242034"/>
<accession>A0A913XFY8</accession>
<feature type="compositionally biased region" description="Polar residues" evidence="2">
    <location>
        <begin position="287"/>
        <end position="301"/>
    </location>
</feature>
<sequence>MFAGWEGEVIMDHTYACPRKDIIEFRTDCLCDLCCLKKYQNMENMCIEERNPPFNSPPWFTGQQSLVSPPRFILPKQPSEPSPLRRSCGLAYDHKDLPKLVAVHSLHSAPSHLMYELDKATVYPPRRNIGPLLQQVQPKSTASDENATMHSYAENKESSEPKQSVLIQNKESSEPKQLIIAKSPNKPLAELPTDEKDMGKLLTKIKKSILKIQLLRKSFHEELQNQTKRTILDQLLHEREELKEMRELLQTFVQEGEIGNASEILNINEINELDSNKPREVEDQASPKPSTTTSNGNTEGYCTTAVGDDEVASEMSSEPQSTEISCSEGPANIDKPNAEVCPSIQDNGAVDKDGEEHLDRPLTGYVRCAGVLEKRSEGDNFICDYDEWTMQLYEGTHKAVFKRRGSKRKGSLLDNDDQDDTEPPEKRPSVESSDEGYEADSYNEQSDVEVFSLETQNRVASSSPTPHMTESTCSSSSTLEHGDGSEMHDAEEEVEDAIMKLERRCQIREAKINHLTQKRERLIDELRRVKLSTRDS</sequence>
<dbReference type="EnsemblMetazoa" id="XM_021047967.2">
    <property type="protein sequence ID" value="XP_020903626.1"/>
    <property type="gene ID" value="LOC110242034"/>
</dbReference>
<protein>
    <submittedName>
        <fullName evidence="3">Uncharacterized protein</fullName>
    </submittedName>
</protein>
<evidence type="ECO:0000256" key="1">
    <source>
        <dbReference type="SAM" id="Coils"/>
    </source>
</evidence>
<evidence type="ECO:0000313" key="3">
    <source>
        <dbReference type="EnsemblMetazoa" id="XP_020903626.1"/>
    </source>
</evidence>
<dbReference type="AlphaFoldDB" id="A0A913XFY8"/>
<evidence type="ECO:0000256" key="2">
    <source>
        <dbReference type="SAM" id="MobiDB-lite"/>
    </source>
</evidence>
<keyword evidence="1" id="KW-0175">Coiled coil</keyword>
<organism evidence="3 4">
    <name type="scientific">Exaiptasia diaphana</name>
    <name type="common">Tropical sea anemone</name>
    <name type="synonym">Aiptasia pulchella</name>
    <dbReference type="NCBI Taxonomy" id="2652724"/>
    <lineage>
        <taxon>Eukaryota</taxon>
        <taxon>Metazoa</taxon>
        <taxon>Cnidaria</taxon>
        <taxon>Anthozoa</taxon>
        <taxon>Hexacorallia</taxon>
        <taxon>Actiniaria</taxon>
        <taxon>Aiptasiidae</taxon>
        <taxon>Exaiptasia</taxon>
    </lineage>
</organism>
<feature type="region of interest" description="Disordered" evidence="2">
    <location>
        <begin position="404"/>
        <end position="492"/>
    </location>
</feature>
<dbReference type="RefSeq" id="XP_020903626.1">
    <property type="nucleotide sequence ID" value="XM_021047967.2"/>
</dbReference>
<feature type="compositionally biased region" description="Polar residues" evidence="2">
    <location>
        <begin position="453"/>
        <end position="468"/>
    </location>
</feature>
<dbReference type="GeneID" id="110242034"/>
<evidence type="ECO:0000313" key="4">
    <source>
        <dbReference type="Proteomes" id="UP000887567"/>
    </source>
</evidence>
<feature type="compositionally biased region" description="Polar residues" evidence="2">
    <location>
        <begin position="314"/>
        <end position="325"/>
    </location>
</feature>